<protein>
    <submittedName>
        <fullName evidence="2">Uncharacterized protein</fullName>
    </submittedName>
</protein>
<dbReference type="AlphaFoldDB" id="A0AB33JYN5"/>
<feature type="region of interest" description="Disordered" evidence="1">
    <location>
        <begin position="104"/>
        <end position="143"/>
    </location>
</feature>
<name>A0AB33JYN5_9ACTN</name>
<gene>
    <name evidence="2" type="ORF">KCMC57_40990</name>
</gene>
<dbReference type="EMBL" id="AP035881">
    <property type="protein sequence ID" value="BFP47731.1"/>
    <property type="molecule type" value="Genomic_DNA"/>
</dbReference>
<feature type="region of interest" description="Disordered" evidence="1">
    <location>
        <begin position="65"/>
        <end position="85"/>
    </location>
</feature>
<sequence>MLGELDLLAAEGGKREVGDLEVTGEVGRHAVVLLAAWDGSGLSYGCAQWQDARRLGVLLLRHNPSEDLSPSTDPARVHRTPSIDRHQQRRLALLTNLHRRRDRTGFVRTDSAGTGAPGPTVRQCEGPPGVAARSGPWASLSAL</sequence>
<accession>A0AB33JYN5</accession>
<proteinExistence type="predicted"/>
<organism evidence="2">
    <name type="scientific">Kitasatospora sp. CMC57</name>
    <dbReference type="NCBI Taxonomy" id="3231513"/>
    <lineage>
        <taxon>Bacteria</taxon>
        <taxon>Bacillati</taxon>
        <taxon>Actinomycetota</taxon>
        <taxon>Actinomycetes</taxon>
        <taxon>Kitasatosporales</taxon>
        <taxon>Streptomycetaceae</taxon>
        <taxon>Kitasatospora</taxon>
    </lineage>
</organism>
<evidence type="ECO:0000313" key="2">
    <source>
        <dbReference type="EMBL" id="BFP47731.1"/>
    </source>
</evidence>
<evidence type="ECO:0000256" key="1">
    <source>
        <dbReference type="SAM" id="MobiDB-lite"/>
    </source>
</evidence>
<reference evidence="2" key="1">
    <citation type="submission" date="2024-07" db="EMBL/GenBank/DDBJ databases">
        <title>Complete genome sequences of cellulolytic bacteria, Kitasatospora sp. CMC57 and Streptomyces sp. CMC78, isolated from Japanese agricultural soil.</title>
        <authorList>
            <person name="Hashimoto T."/>
            <person name="Ito M."/>
            <person name="Iwamoto M."/>
            <person name="Fukahori D."/>
            <person name="Shoda T."/>
            <person name="Sakoda M."/>
            <person name="Morohoshi T."/>
            <person name="Mitsuboshi M."/>
            <person name="Nishizawa T."/>
        </authorList>
    </citation>
    <scope>NUCLEOTIDE SEQUENCE</scope>
    <source>
        <strain evidence="2">CMC57</strain>
    </source>
</reference>